<dbReference type="RefSeq" id="WP_089730749.1">
    <property type="nucleotide sequence ID" value="NZ_FNGI01000015.1"/>
</dbReference>
<reference evidence="4 5" key="1">
    <citation type="submission" date="2016-10" db="EMBL/GenBank/DDBJ databases">
        <authorList>
            <person name="de Groot N.N."/>
        </authorList>
    </citation>
    <scope>NUCLEOTIDE SEQUENCE [LARGE SCALE GENOMIC DNA]</scope>
    <source>
        <strain evidence="4 5">DSM 14789</strain>
    </source>
</reference>
<dbReference type="GO" id="GO:0005829">
    <property type="term" value="C:cytosol"/>
    <property type="evidence" value="ECO:0007669"/>
    <property type="project" value="TreeGrafter"/>
</dbReference>
<name>A0A1G9RHM7_9GAMM</name>
<evidence type="ECO:0000313" key="5">
    <source>
        <dbReference type="Proteomes" id="UP000198654"/>
    </source>
</evidence>
<keyword evidence="1" id="KW-0479">Metal-binding</keyword>
<dbReference type="SUPFAM" id="SSF56784">
    <property type="entry name" value="HAD-like"/>
    <property type="match status" value="1"/>
</dbReference>
<keyword evidence="2" id="KW-0378">Hydrolase</keyword>
<dbReference type="InterPro" id="IPR036412">
    <property type="entry name" value="HAD-like_sf"/>
</dbReference>
<evidence type="ECO:0000256" key="2">
    <source>
        <dbReference type="ARBA" id="ARBA00022801"/>
    </source>
</evidence>
<dbReference type="STRING" id="119000.SAMN05661010_03696"/>
<evidence type="ECO:0000256" key="3">
    <source>
        <dbReference type="ARBA" id="ARBA00022842"/>
    </source>
</evidence>
<proteinExistence type="predicted"/>
<dbReference type="OrthoDB" id="193379at2"/>
<dbReference type="AlphaFoldDB" id="A0A1G9RHM7"/>
<dbReference type="EMBL" id="FNGI01000015">
    <property type="protein sequence ID" value="SDM22829.1"/>
    <property type="molecule type" value="Genomic_DNA"/>
</dbReference>
<keyword evidence="3" id="KW-0460">Magnesium</keyword>
<evidence type="ECO:0000256" key="1">
    <source>
        <dbReference type="ARBA" id="ARBA00022723"/>
    </source>
</evidence>
<dbReference type="NCBIfam" id="TIGR01486">
    <property type="entry name" value="HAD-SF-IIB-MPGP"/>
    <property type="match status" value="1"/>
</dbReference>
<dbReference type="GO" id="GO:0000287">
    <property type="term" value="F:magnesium ion binding"/>
    <property type="evidence" value="ECO:0007669"/>
    <property type="project" value="TreeGrafter"/>
</dbReference>
<dbReference type="GO" id="GO:0050531">
    <property type="term" value="F:mannosyl-3-phosphoglycerate phosphatase activity"/>
    <property type="evidence" value="ECO:0007669"/>
    <property type="project" value="InterPro"/>
</dbReference>
<protein>
    <submittedName>
        <fullName evidence="4">Mannosyl-3-phosphoglycerate phosphatase</fullName>
    </submittedName>
</protein>
<dbReference type="InterPro" id="IPR023214">
    <property type="entry name" value="HAD_sf"/>
</dbReference>
<dbReference type="Gene3D" id="3.40.50.1000">
    <property type="entry name" value="HAD superfamily/HAD-like"/>
    <property type="match status" value="1"/>
</dbReference>
<dbReference type="GO" id="GO:0051479">
    <property type="term" value="P:mannosylglycerate biosynthetic process"/>
    <property type="evidence" value="ECO:0007669"/>
    <property type="project" value="InterPro"/>
</dbReference>
<keyword evidence="5" id="KW-1185">Reference proteome</keyword>
<dbReference type="Gene3D" id="3.30.980.20">
    <property type="entry name" value="Putative mannosyl-3-phosphoglycerate phosphatase, domain 2"/>
    <property type="match status" value="1"/>
</dbReference>
<dbReference type="PANTHER" id="PTHR10000:SF8">
    <property type="entry name" value="HAD SUPERFAMILY HYDROLASE-LIKE, TYPE 3"/>
    <property type="match status" value="1"/>
</dbReference>
<dbReference type="InterPro" id="IPR006381">
    <property type="entry name" value="HAD-SF-IIB-MPGP"/>
</dbReference>
<accession>A0A1G9RHM7</accession>
<dbReference type="PANTHER" id="PTHR10000">
    <property type="entry name" value="PHOSPHOSERINE PHOSPHATASE"/>
    <property type="match status" value="1"/>
</dbReference>
<sequence length="286" mass="31593">MAISTILQAPRLIFTGLGGSLLDHHSYDWQPAVPWLQRLAQAGVSVIPVTSKTRAELLALRLDLGLKETPFIAENGAVIGLPPSWQHARLDRNPGDIGGLSIKTLGVDIDFLRWRLDVLRTRMKVHFRGMGEMTLDEIVAATELSEPAARLARVREGSEPLIWDDSDQALNAFREVLRNDGLKLTRGGRFWHVTGDVDKGRAVRWLISRFIALRGASPCTLGLGDGPNDAPLLEAVDQAVLIRGAHRQSVEVMHPALYHTRDTGPHGWVEGLNHWLGREFVDVSSP</sequence>
<evidence type="ECO:0000313" key="4">
    <source>
        <dbReference type="EMBL" id="SDM22829.1"/>
    </source>
</evidence>
<gene>
    <name evidence="4" type="ORF">SAMN05661010_03696</name>
</gene>
<dbReference type="Proteomes" id="UP000198654">
    <property type="component" value="Unassembled WGS sequence"/>
</dbReference>
<organism evidence="4 5">
    <name type="scientific">Modicisalibacter muralis</name>
    <dbReference type="NCBI Taxonomy" id="119000"/>
    <lineage>
        <taxon>Bacteria</taxon>
        <taxon>Pseudomonadati</taxon>
        <taxon>Pseudomonadota</taxon>
        <taxon>Gammaproteobacteria</taxon>
        <taxon>Oceanospirillales</taxon>
        <taxon>Halomonadaceae</taxon>
        <taxon>Modicisalibacter</taxon>
    </lineage>
</organism>